<dbReference type="InterPro" id="IPR050366">
    <property type="entry name" value="BP-dependent_transpt_permease"/>
</dbReference>
<dbReference type="Gene3D" id="1.10.3720.10">
    <property type="entry name" value="MetI-like"/>
    <property type="match status" value="1"/>
</dbReference>
<name>A0ABV6VPC2_9ACTN</name>
<evidence type="ECO:0000256" key="5">
    <source>
        <dbReference type="ARBA" id="ARBA00022989"/>
    </source>
</evidence>
<sequence>MSLEPPTFDPTAAKARVVDPLDVEPAAVEPLHAEPLDAPAPAPPGSGRLLVTALLRNRRALVGLCLVAVIAAFCFVGPLLYRTDQVTVQLDLAQLPPGGGHPLGTDASGYDVLGRLMTGGRSSLELGFAVAVTTTVIGSLYGAVAGYLGGLVDAVMMRVVDTFLAVPGIVLLLIMVSMFAPTLWGIVLLLSLLSWLGAARLVRGEVLSLRTREFVQAARMMGGTGGRVVLRHLVPNAAGVIIVSGTFTVADSILTLSALSFLGLGLPPPHADWGTMLSAGLNSLYDGYWWLVYPPAAILITTVVAFNLIGDAVHDALDVRLRRP</sequence>
<gene>
    <name evidence="9" type="ORF">ACEZDE_02880</name>
</gene>
<feature type="transmembrane region" description="Helical" evidence="7">
    <location>
        <begin position="126"/>
        <end position="148"/>
    </location>
</feature>
<dbReference type="PANTHER" id="PTHR43386">
    <property type="entry name" value="OLIGOPEPTIDE TRANSPORT SYSTEM PERMEASE PROTEIN APPC"/>
    <property type="match status" value="1"/>
</dbReference>
<feature type="domain" description="ABC transmembrane type-1" evidence="8">
    <location>
        <begin position="124"/>
        <end position="310"/>
    </location>
</feature>
<comment type="similarity">
    <text evidence="7">Belongs to the binding-protein-dependent transport system permease family.</text>
</comment>
<dbReference type="InterPro" id="IPR025966">
    <property type="entry name" value="OppC_N"/>
</dbReference>
<evidence type="ECO:0000259" key="8">
    <source>
        <dbReference type="PROSITE" id="PS50928"/>
    </source>
</evidence>
<dbReference type="InterPro" id="IPR035906">
    <property type="entry name" value="MetI-like_sf"/>
</dbReference>
<dbReference type="RefSeq" id="WP_380531585.1">
    <property type="nucleotide sequence ID" value="NZ_JBHFAB010000002.1"/>
</dbReference>
<protein>
    <submittedName>
        <fullName evidence="9">ABC transporter permease</fullName>
    </submittedName>
</protein>
<dbReference type="Pfam" id="PF12911">
    <property type="entry name" value="OppC_N"/>
    <property type="match status" value="1"/>
</dbReference>
<dbReference type="PANTHER" id="PTHR43386:SF1">
    <property type="entry name" value="D,D-DIPEPTIDE TRANSPORT SYSTEM PERMEASE PROTEIN DDPC-RELATED"/>
    <property type="match status" value="1"/>
</dbReference>
<accession>A0ABV6VPC2</accession>
<dbReference type="Proteomes" id="UP001592531">
    <property type="component" value="Unassembled WGS sequence"/>
</dbReference>
<reference evidence="9 10" key="1">
    <citation type="submission" date="2024-09" db="EMBL/GenBank/DDBJ databases">
        <authorList>
            <person name="Lee S.D."/>
        </authorList>
    </citation>
    <scope>NUCLEOTIDE SEQUENCE [LARGE SCALE GENOMIC DNA]</scope>
    <source>
        <strain evidence="9 10">N8-3</strain>
    </source>
</reference>
<dbReference type="EMBL" id="JBHFAB010000002">
    <property type="protein sequence ID" value="MFC1415591.1"/>
    <property type="molecule type" value="Genomic_DNA"/>
</dbReference>
<evidence type="ECO:0000256" key="3">
    <source>
        <dbReference type="ARBA" id="ARBA00022475"/>
    </source>
</evidence>
<feature type="transmembrane region" description="Helical" evidence="7">
    <location>
        <begin position="237"/>
        <end position="267"/>
    </location>
</feature>
<evidence type="ECO:0000256" key="2">
    <source>
        <dbReference type="ARBA" id="ARBA00022448"/>
    </source>
</evidence>
<organism evidence="9 10">
    <name type="scientific">Streptacidiphilus cavernicola</name>
    <dbReference type="NCBI Taxonomy" id="3342716"/>
    <lineage>
        <taxon>Bacteria</taxon>
        <taxon>Bacillati</taxon>
        <taxon>Actinomycetota</taxon>
        <taxon>Actinomycetes</taxon>
        <taxon>Kitasatosporales</taxon>
        <taxon>Streptomycetaceae</taxon>
        <taxon>Streptacidiphilus</taxon>
    </lineage>
</organism>
<evidence type="ECO:0000313" key="10">
    <source>
        <dbReference type="Proteomes" id="UP001592531"/>
    </source>
</evidence>
<dbReference type="CDD" id="cd06261">
    <property type="entry name" value="TM_PBP2"/>
    <property type="match status" value="1"/>
</dbReference>
<dbReference type="PROSITE" id="PS50928">
    <property type="entry name" value="ABC_TM1"/>
    <property type="match status" value="1"/>
</dbReference>
<keyword evidence="10" id="KW-1185">Reference proteome</keyword>
<proteinExistence type="inferred from homology"/>
<dbReference type="Pfam" id="PF00528">
    <property type="entry name" value="BPD_transp_1"/>
    <property type="match status" value="1"/>
</dbReference>
<feature type="transmembrane region" description="Helical" evidence="7">
    <location>
        <begin position="287"/>
        <end position="313"/>
    </location>
</feature>
<evidence type="ECO:0000256" key="4">
    <source>
        <dbReference type="ARBA" id="ARBA00022692"/>
    </source>
</evidence>
<feature type="transmembrane region" description="Helical" evidence="7">
    <location>
        <begin position="60"/>
        <end position="81"/>
    </location>
</feature>
<evidence type="ECO:0000256" key="1">
    <source>
        <dbReference type="ARBA" id="ARBA00004651"/>
    </source>
</evidence>
<keyword evidence="6 7" id="KW-0472">Membrane</keyword>
<dbReference type="InterPro" id="IPR000515">
    <property type="entry name" value="MetI-like"/>
</dbReference>
<evidence type="ECO:0000256" key="7">
    <source>
        <dbReference type="RuleBase" id="RU363032"/>
    </source>
</evidence>
<comment type="caution">
    <text evidence="9">The sequence shown here is derived from an EMBL/GenBank/DDBJ whole genome shotgun (WGS) entry which is preliminary data.</text>
</comment>
<dbReference type="SUPFAM" id="SSF161098">
    <property type="entry name" value="MetI-like"/>
    <property type="match status" value="1"/>
</dbReference>
<keyword evidence="2 7" id="KW-0813">Transport</keyword>
<keyword evidence="3" id="KW-1003">Cell membrane</keyword>
<comment type="subcellular location">
    <subcellularLocation>
        <location evidence="1 7">Cell membrane</location>
        <topology evidence="1 7">Multi-pass membrane protein</topology>
    </subcellularLocation>
</comment>
<keyword evidence="5 7" id="KW-1133">Transmembrane helix</keyword>
<evidence type="ECO:0000256" key="6">
    <source>
        <dbReference type="ARBA" id="ARBA00023136"/>
    </source>
</evidence>
<evidence type="ECO:0000313" key="9">
    <source>
        <dbReference type="EMBL" id="MFC1415591.1"/>
    </source>
</evidence>
<keyword evidence="4 7" id="KW-0812">Transmembrane</keyword>